<dbReference type="EMBL" id="BAAFSF010000001">
    <property type="protein sequence ID" value="GAB1250971.1"/>
    <property type="molecule type" value="Genomic_DNA"/>
</dbReference>
<keyword evidence="1" id="KW-0472">Membrane</keyword>
<feature type="transmembrane region" description="Helical" evidence="1">
    <location>
        <begin position="7"/>
        <end position="27"/>
    </location>
</feature>
<sequence length="465" mass="52481">MRRKNKFGRLFLLILSAVVLILALYFVPMEWGGFSMRQIDLLSALRIQQTDSTLIISEEEPIPVAKEVSPIDSIQQKREEADSIRHALSQINAAATDSLTETKEVYFEDFNPDRKGLAHSFSKLIHHSGPLYMAFLGDSFIEADIFTLDVRRLLQHHFSGTGVGWMPLSSGVAGYRRGISHRFGGWKELSPLTHHRSDYLLNQHIYQGTNPWVEYCLPAESAPFHKISIYYKSEAEIPFTAQVGDSVLYETLTPSALPQCHTIHYTGRRVKLQFTDADAATFYGVCIDGAEQGIMVDNFSLRSSSGTNLLGINDQSAEALNRLRPYGLIVLQYGMNVVSKGVYKYTSYEEKLVRVIQKLQKDYPHADILIMGVSDRAQKGEGGMETMPELIALRKAQRNAAQRCGVLFWDTFTAMGGTNSILNWAAKGWAAKDYTHISFRGGRFLAEQFVKSFLFEEEYYRQLGI</sequence>
<keyword evidence="2" id="KW-0378">Hydrolase</keyword>
<keyword evidence="3" id="KW-1185">Reference proteome</keyword>
<accession>A0ABQ0DZT0</accession>
<name>A0ABQ0DZT0_9PORP</name>
<dbReference type="RefSeq" id="WP_411914799.1">
    <property type="nucleotide sequence ID" value="NZ_BAAFSF010000001.1"/>
</dbReference>
<gene>
    <name evidence="2" type="ORF">Tsumi_00750</name>
</gene>
<protein>
    <submittedName>
        <fullName evidence="2">SGNH/GDSL hydrolase family protein</fullName>
    </submittedName>
</protein>
<dbReference type="Proteomes" id="UP001628220">
    <property type="component" value="Unassembled WGS sequence"/>
</dbReference>
<evidence type="ECO:0000313" key="3">
    <source>
        <dbReference type="Proteomes" id="UP001628220"/>
    </source>
</evidence>
<organism evidence="2 3">
    <name type="scientific">Porphyromonas miyakawae</name>
    <dbReference type="NCBI Taxonomy" id="3137470"/>
    <lineage>
        <taxon>Bacteria</taxon>
        <taxon>Pseudomonadati</taxon>
        <taxon>Bacteroidota</taxon>
        <taxon>Bacteroidia</taxon>
        <taxon>Bacteroidales</taxon>
        <taxon>Porphyromonadaceae</taxon>
        <taxon>Porphyromonas</taxon>
    </lineage>
</organism>
<dbReference type="InterPro" id="IPR036514">
    <property type="entry name" value="SGNH_hydro_sf"/>
</dbReference>
<keyword evidence="1" id="KW-0812">Transmembrane</keyword>
<keyword evidence="1" id="KW-1133">Transmembrane helix</keyword>
<dbReference type="GO" id="GO:0016787">
    <property type="term" value="F:hydrolase activity"/>
    <property type="evidence" value="ECO:0007669"/>
    <property type="project" value="UniProtKB-KW"/>
</dbReference>
<reference evidence="2 3" key="1">
    <citation type="journal article" date="2025" name="Int. J. Syst. Evol. Microbiol.">
        <title>Desulfovibrio falkowii sp. nov., Porphyromonas miyakawae sp. nov., Mediterraneibacter flintii sp. nov. and Owariibacterium komagatae gen. nov., sp. nov., isolated from human faeces.</title>
        <authorList>
            <person name="Hamaguchi T."/>
            <person name="Ohara M."/>
            <person name="Hisatomi A."/>
            <person name="Sekiguchi K."/>
            <person name="Takeda J.I."/>
            <person name="Ueyama J."/>
            <person name="Ito M."/>
            <person name="Nishiwaki H."/>
            <person name="Ogi T."/>
            <person name="Hirayama M."/>
            <person name="Ohkuma M."/>
            <person name="Sakamoto M."/>
            <person name="Ohno K."/>
        </authorList>
    </citation>
    <scope>NUCLEOTIDE SEQUENCE [LARGE SCALE GENOMIC DNA]</scope>
    <source>
        <strain evidence="2 3">13CB11C</strain>
    </source>
</reference>
<dbReference type="SUPFAM" id="SSF52266">
    <property type="entry name" value="SGNH hydrolase"/>
    <property type="match status" value="1"/>
</dbReference>
<comment type="caution">
    <text evidence="2">The sequence shown here is derived from an EMBL/GenBank/DDBJ whole genome shotgun (WGS) entry which is preliminary data.</text>
</comment>
<dbReference type="Gene3D" id="3.40.50.1110">
    <property type="entry name" value="SGNH hydrolase"/>
    <property type="match status" value="1"/>
</dbReference>
<proteinExistence type="predicted"/>
<evidence type="ECO:0000256" key="1">
    <source>
        <dbReference type="SAM" id="Phobius"/>
    </source>
</evidence>
<evidence type="ECO:0000313" key="2">
    <source>
        <dbReference type="EMBL" id="GAB1250971.1"/>
    </source>
</evidence>
<dbReference type="Gene3D" id="2.60.120.1360">
    <property type="match status" value="1"/>
</dbReference>